<gene>
    <name evidence="1" type="ORF">SAMN04488124_1892</name>
</gene>
<sequence length="88" mass="9802">MTPLSHDAPWRTVGRHRFDAPDELDATLATSLRSNGATDTRLRGIDSEEAENLLTSARDADVELEVHVYIDDRLVRIDTDGVVAVRDE</sequence>
<dbReference type="Proteomes" id="UP000243250">
    <property type="component" value="Unassembled WGS sequence"/>
</dbReference>
<dbReference type="RefSeq" id="WP_089879791.1">
    <property type="nucleotide sequence ID" value="NZ_FOYS01000003.1"/>
</dbReference>
<dbReference type="OrthoDB" id="305147at2157"/>
<reference evidence="2" key="1">
    <citation type="submission" date="2016-10" db="EMBL/GenBank/DDBJ databases">
        <authorList>
            <person name="Varghese N."/>
            <person name="Submissions S."/>
        </authorList>
    </citation>
    <scope>NUCLEOTIDE SEQUENCE [LARGE SCALE GENOMIC DNA]</scope>
    <source>
        <strain evidence="2">CGMCC 1.8711</strain>
    </source>
</reference>
<evidence type="ECO:0000313" key="2">
    <source>
        <dbReference type="Proteomes" id="UP000243250"/>
    </source>
</evidence>
<dbReference type="EMBL" id="FOYS01000003">
    <property type="protein sequence ID" value="SFR50536.1"/>
    <property type="molecule type" value="Genomic_DNA"/>
</dbReference>
<evidence type="ECO:0000313" key="1">
    <source>
        <dbReference type="EMBL" id="SFR50536.1"/>
    </source>
</evidence>
<dbReference type="AlphaFoldDB" id="A0A1I6H7J5"/>
<name>A0A1I6H7J5_9EURY</name>
<proteinExistence type="predicted"/>
<evidence type="ECO:0008006" key="3">
    <source>
        <dbReference type="Google" id="ProtNLM"/>
    </source>
</evidence>
<protein>
    <recommendedName>
        <fullName evidence="3">Halobacterial output domain-containing protein</fullName>
    </recommendedName>
</protein>
<organism evidence="1 2">
    <name type="scientific">Halogeometricum limi</name>
    <dbReference type="NCBI Taxonomy" id="555875"/>
    <lineage>
        <taxon>Archaea</taxon>
        <taxon>Methanobacteriati</taxon>
        <taxon>Methanobacteriota</taxon>
        <taxon>Stenosarchaea group</taxon>
        <taxon>Halobacteria</taxon>
        <taxon>Halobacteriales</taxon>
        <taxon>Haloferacaceae</taxon>
        <taxon>Halogeometricum</taxon>
    </lineage>
</organism>
<keyword evidence="2" id="KW-1185">Reference proteome</keyword>
<accession>A0A1I6H7J5</accession>